<dbReference type="EMBL" id="BMJV01000002">
    <property type="protein sequence ID" value="GGG66359.1"/>
    <property type="molecule type" value="Genomic_DNA"/>
</dbReference>
<gene>
    <name evidence="1" type="ORF">GCM10011415_11430</name>
</gene>
<dbReference type="AlphaFoldDB" id="A0A8J3EGA7"/>
<accession>A0A8J3EGA7</accession>
<protein>
    <submittedName>
        <fullName evidence="1">Uncharacterized protein</fullName>
    </submittedName>
</protein>
<evidence type="ECO:0000313" key="1">
    <source>
        <dbReference type="EMBL" id="GGG66359.1"/>
    </source>
</evidence>
<evidence type="ECO:0000313" key="2">
    <source>
        <dbReference type="Proteomes" id="UP000617145"/>
    </source>
</evidence>
<reference evidence="1" key="1">
    <citation type="journal article" date="2014" name="Int. J. Syst. Evol. Microbiol.">
        <title>Complete genome sequence of Corynebacterium casei LMG S-19264T (=DSM 44701T), isolated from a smear-ripened cheese.</title>
        <authorList>
            <consortium name="US DOE Joint Genome Institute (JGI-PGF)"/>
            <person name="Walter F."/>
            <person name="Albersmeier A."/>
            <person name="Kalinowski J."/>
            <person name="Ruckert C."/>
        </authorList>
    </citation>
    <scope>NUCLEOTIDE SEQUENCE</scope>
    <source>
        <strain evidence="1">CGMCC 1.15762</strain>
    </source>
</reference>
<reference evidence="1" key="2">
    <citation type="submission" date="2020-09" db="EMBL/GenBank/DDBJ databases">
        <authorList>
            <person name="Sun Q."/>
            <person name="Zhou Y."/>
        </authorList>
    </citation>
    <scope>NUCLEOTIDE SEQUENCE</scope>
    <source>
        <strain evidence="1">CGMCC 1.15762</strain>
    </source>
</reference>
<sequence>MRKRANPAQSPVAMRDSPGAVPGTVFRMFGLLTSYLLLRGPETGARPVSRIVKRA</sequence>
<name>A0A8J3EGA7_9RHOB</name>
<dbReference type="Proteomes" id="UP000617145">
    <property type="component" value="Unassembled WGS sequence"/>
</dbReference>
<keyword evidence="2" id="KW-1185">Reference proteome</keyword>
<proteinExistence type="predicted"/>
<comment type="caution">
    <text evidence="1">The sequence shown here is derived from an EMBL/GenBank/DDBJ whole genome shotgun (WGS) entry which is preliminary data.</text>
</comment>
<organism evidence="1 2">
    <name type="scientific">Salipiger pallidus</name>
    <dbReference type="NCBI Taxonomy" id="1775170"/>
    <lineage>
        <taxon>Bacteria</taxon>
        <taxon>Pseudomonadati</taxon>
        <taxon>Pseudomonadota</taxon>
        <taxon>Alphaproteobacteria</taxon>
        <taxon>Rhodobacterales</taxon>
        <taxon>Roseobacteraceae</taxon>
        <taxon>Salipiger</taxon>
    </lineage>
</organism>